<evidence type="ECO:0000313" key="1">
    <source>
        <dbReference type="EMBL" id="KAH6927538.1"/>
    </source>
</evidence>
<organism evidence="1 2">
    <name type="scientific">Hyalomma asiaticum</name>
    <name type="common">Tick</name>
    <dbReference type="NCBI Taxonomy" id="266040"/>
    <lineage>
        <taxon>Eukaryota</taxon>
        <taxon>Metazoa</taxon>
        <taxon>Ecdysozoa</taxon>
        <taxon>Arthropoda</taxon>
        <taxon>Chelicerata</taxon>
        <taxon>Arachnida</taxon>
        <taxon>Acari</taxon>
        <taxon>Parasitiformes</taxon>
        <taxon>Ixodida</taxon>
        <taxon>Ixodoidea</taxon>
        <taxon>Ixodidae</taxon>
        <taxon>Hyalomminae</taxon>
        <taxon>Hyalomma</taxon>
    </lineage>
</organism>
<dbReference type="Proteomes" id="UP000821845">
    <property type="component" value="Chromosome 6"/>
</dbReference>
<dbReference type="EMBL" id="CM023486">
    <property type="protein sequence ID" value="KAH6927538.1"/>
    <property type="molecule type" value="Genomic_DNA"/>
</dbReference>
<gene>
    <name evidence="1" type="ORF">HPB50_005595</name>
</gene>
<proteinExistence type="predicted"/>
<name>A0ACB7RY43_HYAAI</name>
<sequence length="401" mass="44478">MRSQKGQNPRPESGPRICAAGRRHRPQNATLQKSRAARCSGRVRRAAAPAAPVAYGGAPVQAAFTSVVGMPPTTRRTLALSFRCGDCLHGARRDGDGPAGKTRRMPCGLAAVLAVLWMARRSHGSDLVYLYPTIMFPRNITMGRGTFVNFRCELNRRQASLKRLEVPSEGRYISYLEVRDLQDTDVGRYTCDARARLNNLNLVQVIPDSVYLGVADYWAAHWGEPCQPSPSRQTCVDTNTACFRDLPPNRTTATGWSCQCTNDFPIHSPALGGCEKGSYLGESCTEDRQCRWFAQFAVCLRGWCQCADAYMISGDGSECIPVVPEGQECTMDWECERSGMVCIERACRYKVVVSGGQIAVLTLLAIIGACLLVYLIILLVRRSRNRKKMQEEPIYIVPLRR</sequence>
<reference evidence="1" key="1">
    <citation type="submission" date="2020-05" db="EMBL/GenBank/DDBJ databases">
        <title>Large-scale comparative analyses of tick genomes elucidate their genetic diversity and vector capacities.</title>
        <authorList>
            <person name="Jia N."/>
            <person name="Wang J."/>
            <person name="Shi W."/>
            <person name="Du L."/>
            <person name="Sun Y."/>
            <person name="Zhan W."/>
            <person name="Jiang J."/>
            <person name="Wang Q."/>
            <person name="Zhang B."/>
            <person name="Ji P."/>
            <person name="Sakyi L.B."/>
            <person name="Cui X."/>
            <person name="Yuan T."/>
            <person name="Jiang B."/>
            <person name="Yang W."/>
            <person name="Lam T.T.-Y."/>
            <person name="Chang Q."/>
            <person name="Ding S."/>
            <person name="Wang X."/>
            <person name="Zhu J."/>
            <person name="Ruan X."/>
            <person name="Zhao L."/>
            <person name="Wei J."/>
            <person name="Que T."/>
            <person name="Du C."/>
            <person name="Cheng J."/>
            <person name="Dai P."/>
            <person name="Han X."/>
            <person name="Huang E."/>
            <person name="Gao Y."/>
            <person name="Liu J."/>
            <person name="Shao H."/>
            <person name="Ye R."/>
            <person name="Li L."/>
            <person name="Wei W."/>
            <person name="Wang X."/>
            <person name="Wang C."/>
            <person name="Yang T."/>
            <person name="Huo Q."/>
            <person name="Li W."/>
            <person name="Guo W."/>
            <person name="Chen H."/>
            <person name="Zhou L."/>
            <person name="Ni X."/>
            <person name="Tian J."/>
            <person name="Zhou Y."/>
            <person name="Sheng Y."/>
            <person name="Liu T."/>
            <person name="Pan Y."/>
            <person name="Xia L."/>
            <person name="Li J."/>
            <person name="Zhao F."/>
            <person name="Cao W."/>
        </authorList>
    </citation>
    <scope>NUCLEOTIDE SEQUENCE</scope>
    <source>
        <strain evidence="1">Hyas-2018</strain>
    </source>
</reference>
<keyword evidence="2" id="KW-1185">Reference proteome</keyword>
<accession>A0ACB7RY43</accession>
<protein>
    <submittedName>
        <fullName evidence="1">Uncharacterized protein</fullName>
    </submittedName>
</protein>
<comment type="caution">
    <text evidence="1">The sequence shown here is derived from an EMBL/GenBank/DDBJ whole genome shotgun (WGS) entry which is preliminary data.</text>
</comment>
<evidence type="ECO:0000313" key="2">
    <source>
        <dbReference type="Proteomes" id="UP000821845"/>
    </source>
</evidence>